<dbReference type="Proteomes" id="UP000001997">
    <property type="component" value="Unassembled WGS sequence"/>
</dbReference>
<dbReference type="VEuPathDB" id="FungiDB:PGUG_05379"/>
<dbReference type="OMA" id="NIMFATR"/>
<dbReference type="RefSeq" id="XP_001482359.2">
    <property type="nucleotide sequence ID" value="XM_001482309.1"/>
</dbReference>
<dbReference type="InterPro" id="IPR027267">
    <property type="entry name" value="AH/BAR_dom_sf"/>
</dbReference>
<dbReference type="InterPro" id="IPR018859">
    <property type="entry name" value="BAR_dom-cont"/>
</dbReference>
<sequence>MCSTCYSRSRAPIVTPQELARRRTPTLTTMSFNFSNFTKDLKSLGDKLGNEFNSEILPFAQRTSRIVQEKMGKINVDEISQLPSEYLELAERCNNIEKLYKNVLKVTSNYENESYDYPTNLQESFTDFGKNISSRVSNLSKATTPAEAQAALINPTTGEFKPPKTLYHALARATDASVLTNKSPENQDDHLVKALDLYSGGINKIANARLGQDQLITSKFNKPLSSTLRQLISQSNNIQKKVEQKRIDYDMARANLSSSTNATKEPQLRVIMENAEDEFANTVEDAINIMQNVLENAKPLEEFHELIKAQLAYHKVAAELLGAMVSDFDKLVEENQKKSDANRSSRESGEFDI</sequence>
<evidence type="ECO:0000313" key="1">
    <source>
        <dbReference type="EMBL" id="EDK41281.2"/>
    </source>
</evidence>
<accession>A5DQ28</accession>
<dbReference type="Pfam" id="PF10455">
    <property type="entry name" value="BAR_2"/>
    <property type="match status" value="1"/>
</dbReference>
<reference evidence="1 2" key="1">
    <citation type="journal article" date="2009" name="Nature">
        <title>Evolution of pathogenicity and sexual reproduction in eight Candida genomes.</title>
        <authorList>
            <person name="Butler G."/>
            <person name="Rasmussen M.D."/>
            <person name="Lin M.F."/>
            <person name="Santos M.A."/>
            <person name="Sakthikumar S."/>
            <person name="Munro C.A."/>
            <person name="Rheinbay E."/>
            <person name="Grabherr M."/>
            <person name="Forche A."/>
            <person name="Reedy J.L."/>
            <person name="Agrafioti I."/>
            <person name="Arnaud M.B."/>
            <person name="Bates S."/>
            <person name="Brown A.J."/>
            <person name="Brunke S."/>
            <person name="Costanzo M.C."/>
            <person name="Fitzpatrick D.A."/>
            <person name="de Groot P.W."/>
            <person name="Harris D."/>
            <person name="Hoyer L.L."/>
            <person name="Hube B."/>
            <person name="Klis F.M."/>
            <person name="Kodira C."/>
            <person name="Lennard N."/>
            <person name="Logue M.E."/>
            <person name="Martin R."/>
            <person name="Neiman A.M."/>
            <person name="Nikolaou E."/>
            <person name="Quail M.A."/>
            <person name="Quinn J."/>
            <person name="Santos M.C."/>
            <person name="Schmitzberger F.F."/>
            <person name="Sherlock G."/>
            <person name="Shah P."/>
            <person name="Silverstein K.A."/>
            <person name="Skrzypek M.S."/>
            <person name="Soll D."/>
            <person name="Staggs R."/>
            <person name="Stansfield I."/>
            <person name="Stumpf M.P."/>
            <person name="Sudbery P.E."/>
            <person name="Srikantha T."/>
            <person name="Zeng Q."/>
            <person name="Berman J."/>
            <person name="Berriman M."/>
            <person name="Heitman J."/>
            <person name="Gow N.A."/>
            <person name="Lorenz M.C."/>
            <person name="Birren B.W."/>
            <person name="Kellis M."/>
            <person name="Cuomo C.A."/>
        </authorList>
    </citation>
    <scope>NUCLEOTIDE SEQUENCE [LARGE SCALE GENOMIC DNA]</scope>
    <source>
        <strain evidence="2">ATCC 6260 / CBS 566 / DSM 6381 / JCM 1539 / NBRC 10279 / NRRL Y-324</strain>
    </source>
</reference>
<dbReference type="KEGG" id="pgu:PGUG_05379"/>
<organism evidence="1 2">
    <name type="scientific">Meyerozyma guilliermondii (strain ATCC 6260 / CBS 566 / DSM 6381 / JCM 1539 / NBRC 10279 / NRRL Y-324)</name>
    <name type="common">Yeast</name>
    <name type="synonym">Candida guilliermondii</name>
    <dbReference type="NCBI Taxonomy" id="294746"/>
    <lineage>
        <taxon>Eukaryota</taxon>
        <taxon>Fungi</taxon>
        <taxon>Dikarya</taxon>
        <taxon>Ascomycota</taxon>
        <taxon>Saccharomycotina</taxon>
        <taxon>Pichiomycetes</taxon>
        <taxon>Debaryomycetaceae</taxon>
        <taxon>Meyerozyma</taxon>
    </lineage>
</organism>
<gene>
    <name evidence="1" type="ORF">PGUG_05379</name>
</gene>
<evidence type="ECO:0008006" key="3">
    <source>
        <dbReference type="Google" id="ProtNLM"/>
    </source>
</evidence>
<dbReference type="CDD" id="cd07600">
    <property type="entry name" value="BAR_Gvp36"/>
    <property type="match status" value="1"/>
</dbReference>
<proteinExistence type="predicted"/>
<dbReference type="EMBL" id="CH408161">
    <property type="protein sequence ID" value="EDK41281.2"/>
    <property type="molecule type" value="Genomic_DNA"/>
</dbReference>
<evidence type="ECO:0000313" key="2">
    <source>
        <dbReference type="Proteomes" id="UP000001997"/>
    </source>
</evidence>
<dbReference type="Gene3D" id="1.20.1270.60">
    <property type="entry name" value="Arfaptin homology (AH) domain/BAR domain"/>
    <property type="match status" value="1"/>
</dbReference>
<dbReference type="eggNOG" id="ENOG502QQ2V">
    <property type="taxonomic scope" value="Eukaryota"/>
</dbReference>
<dbReference type="InParanoid" id="A5DQ28"/>
<dbReference type="OrthoDB" id="5549748at2759"/>
<dbReference type="HOGENOM" id="CLU_059017_0_0_1"/>
<name>A5DQ28_PICGU</name>
<keyword evidence="2" id="KW-1185">Reference proteome</keyword>
<dbReference type="GeneID" id="5124392"/>
<dbReference type="AlphaFoldDB" id="A5DQ28"/>
<dbReference type="SUPFAM" id="SSF103657">
    <property type="entry name" value="BAR/IMD domain-like"/>
    <property type="match status" value="1"/>
</dbReference>
<dbReference type="FunCoup" id="A5DQ28">
    <property type="interactions" value="67"/>
</dbReference>
<protein>
    <recommendedName>
        <fullName evidence="3">BAR domain-containing protein</fullName>
    </recommendedName>
</protein>